<accession>A0A642UIR0</accession>
<evidence type="ECO:0000313" key="9">
    <source>
        <dbReference type="Proteomes" id="UP000449547"/>
    </source>
</evidence>
<dbReference type="EMBL" id="SWFT01000121">
    <property type="protein sequence ID" value="KAA8899684.1"/>
    <property type="molecule type" value="Genomic_DNA"/>
</dbReference>
<dbReference type="InterPro" id="IPR029056">
    <property type="entry name" value="Ribokinase-like"/>
</dbReference>
<feature type="domain" description="Pyridoxamine kinase/Phosphomethylpyrimidine kinase" evidence="7">
    <location>
        <begin position="73"/>
        <end position="221"/>
    </location>
</feature>
<evidence type="ECO:0000256" key="4">
    <source>
        <dbReference type="ARBA" id="ARBA00022741"/>
    </source>
</evidence>
<dbReference type="RefSeq" id="XP_034011030.1">
    <property type="nucleotide sequence ID" value="XM_034157010.1"/>
</dbReference>
<sequence length="292" mass="32833">MPQLLSISSHVVHGYVGNRAIVFPLQYCGWDADAINTTHFSNHPGYGSFEGSKTPASAVADIIEGLEDILNVNSYHLLVTGYAPTAETLQVIIDKLKPLDVPWLMDPVLGDNGKLYVESKLIPMYQDILRSGRVSLVTPNQFEFEMLVGELFDSWSQLRQAVIKFFEQYKVKHLVISSVILEGKMWSIGASSSEMFAIPIEEVPCHFSGSGDLFCAILAHNYYYTDYRLTPEILGDTLIKLTEVLQRSLTKAQSKDPQTKYVRDLDIVGSREVYVADYRDRVKNVKIIETTT</sequence>
<dbReference type="InterPro" id="IPR013749">
    <property type="entry name" value="PM/HMP-P_kinase-1"/>
</dbReference>
<dbReference type="InterPro" id="IPR004625">
    <property type="entry name" value="PyrdxlKinase"/>
</dbReference>
<dbReference type="PANTHER" id="PTHR10534:SF2">
    <property type="entry name" value="PYRIDOXAL KINASE"/>
    <property type="match status" value="1"/>
</dbReference>
<evidence type="ECO:0000259" key="7">
    <source>
        <dbReference type="Pfam" id="PF08543"/>
    </source>
</evidence>
<keyword evidence="6" id="KW-0067">ATP-binding</keyword>
<dbReference type="GO" id="GO:0005829">
    <property type="term" value="C:cytosol"/>
    <property type="evidence" value="ECO:0007669"/>
    <property type="project" value="TreeGrafter"/>
</dbReference>
<evidence type="ECO:0000256" key="5">
    <source>
        <dbReference type="ARBA" id="ARBA00022777"/>
    </source>
</evidence>
<dbReference type="OMA" id="FEMETLT"/>
<dbReference type="CDD" id="cd01173">
    <property type="entry name" value="pyridoxal_pyridoxamine_kinase"/>
    <property type="match status" value="1"/>
</dbReference>
<comment type="similarity">
    <text evidence="1">Belongs to the pyridoxine kinase family.</text>
</comment>
<comment type="caution">
    <text evidence="8">The sequence shown here is derived from an EMBL/GenBank/DDBJ whole genome shotgun (WGS) entry which is preliminary data.</text>
</comment>
<keyword evidence="3" id="KW-0808">Transferase</keyword>
<evidence type="ECO:0000256" key="3">
    <source>
        <dbReference type="ARBA" id="ARBA00022679"/>
    </source>
</evidence>
<dbReference type="Gene3D" id="3.40.1190.20">
    <property type="match status" value="1"/>
</dbReference>
<reference evidence="8 9" key="1">
    <citation type="submission" date="2019-07" db="EMBL/GenBank/DDBJ databases">
        <title>Genome assembly of two rare yeast pathogens: Diutina rugosa and Trichomonascus ciferrii.</title>
        <authorList>
            <person name="Mixao V."/>
            <person name="Saus E."/>
            <person name="Hansen A."/>
            <person name="Lass-Flor C."/>
            <person name="Gabaldon T."/>
        </authorList>
    </citation>
    <scope>NUCLEOTIDE SEQUENCE [LARGE SCALE GENOMIC DNA]</scope>
    <source>
        <strain evidence="8 9">CBS 613</strain>
    </source>
</reference>
<proteinExistence type="inferred from homology"/>
<dbReference type="GO" id="GO:0008478">
    <property type="term" value="F:pyridoxal kinase activity"/>
    <property type="evidence" value="ECO:0007669"/>
    <property type="project" value="UniProtKB-EC"/>
</dbReference>
<protein>
    <recommendedName>
        <fullName evidence="2">pyridoxal kinase</fullName>
        <ecNumber evidence="2">2.7.1.35</ecNumber>
    </recommendedName>
</protein>
<dbReference type="AlphaFoldDB" id="A0A642UIR0"/>
<dbReference type="GO" id="GO:0009443">
    <property type="term" value="P:pyridoxal 5'-phosphate salvage"/>
    <property type="evidence" value="ECO:0007669"/>
    <property type="project" value="InterPro"/>
</dbReference>
<dbReference type="PANTHER" id="PTHR10534">
    <property type="entry name" value="PYRIDOXAL KINASE"/>
    <property type="match status" value="1"/>
</dbReference>
<dbReference type="OrthoDB" id="2104723at2759"/>
<evidence type="ECO:0000256" key="2">
    <source>
        <dbReference type="ARBA" id="ARBA00012104"/>
    </source>
</evidence>
<dbReference type="EC" id="2.7.1.35" evidence="2"/>
<gene>
    <name evidence="8" type="ORF">DIURU_004167</name>
</gene>
<dbReference type="Proteomes" id="UP000449547">
    <property type="component" value="Unassembled WGS sequence"/>
</dbReference>
<dbReference type="GO" id="GO:0005524">
    <property type="term" value="F:ATP binding"/>
    <property type="evidence" value="ECO:0007669"/>
    <property type="project" value="UniProtKB-KW"/>
</dbReference>
<keyword evidence="4" id="KW-0547">Nucleotide-binding</keyword>
<name>A0A642UIR0_DIURU</name>
<dbReference type="Pfam" id="PF08543">
    <property type="entry name" value="Phos_pyr_kin"/>
    <property type="match status" value="1"/>
</dbReference>
<keyword evidence="9" id="KW-1185">Reference proteome</keyword>
<keyword evidence="5" id="KW-0418">Kinase</keyword>
<dbReference type="VEuPathDB" id="FungiDB:DIURU_004167"/>
<dbReference type="GeneID" id="54782818"/>
<evidence type="ECO:0000313" key="8">
    <source>
        <dbReference type="EMBL" id="KAA8899684.1"/>
    </source>
</evidence>
<evidence type="ECO:0000256" key="1">
    <source>
        <dbReference type="ARBA" id="ARBA00008805"/>
    </source>
</evidence>
<evidence type="ECO:0000256" key="6">
    <source>
        <dbReference type="ARBA" id="ARBA00022840"/>
    </source>
</evidence>
<dbReference type="SUPFAM" id="SSF53613">
    <property type="entry name" value="Ribokinase-like"/>
    <property type="match status" value="1"/>
</dbReference>
<organism evidence="8 9">
    <name type="scientific">Diutina rugosa</name>
    <name type="common">Yeast</name>
    <name type="synonym">Candida rugosa</name>
    <dbReference type="NCBI Taxonomy" id="5481"/>
    <lineage>
        <taxon>Eukaryota</taxon>
        <taxon>Fungi</taxon>
        <taxon>Dikarya</taxon>
        <taxon>Ascomycota</taxon>
        <taxon>Saccharomycotina</taxon>
        <taxon>Pichiomycetes</taxon>
        <taxon>Debaryomycetaceae</taxon>
        <taxon>Diutina</taxon>
    </lineage>
</organism>